<name>A0ABY8SXM7_9BURK</name>
<gene>
    <name evidence="2" type="ORF">QMY55_11450</name>
</gene>
<keyword evidence="1" id="KW-1133">Transmembrane helix</keyword>
<dbReference type="RefSeq" id="WP_283488710.1">
    <property type="nucleotide sequence ID" value="NZ_CP125947.1"/>
</dbReference>
<sequence>MNVISQTSFTLQQGDVQRIMLAHRDASDAVVQSRTGVWRKLRIASMAGVPLLALVAAGIKTSPGMQISFTLMLLLGLLFYVSNWRIKQRMYEMGPAARSRANR</sequence>
<organism evidence="2 3">
    <name type="scientific">Comamonas resistens</name>
    <dbReference type="NCBI Taxonomy" id="3046670"/>
    <lineage>
        <taxon>Bacteria</taxon>
        <taxon>Pseudomonadati</taxon>
        <taxon>Pseudomonadota</taxon>
        <taxon>Betaproteobacteria</taxon>
        <taxon>Burkholderiales</taxon>
        <taxon>Comamonadaceae</taxon>
        <taxon>Comamonas</taxon>
    </lineage>
</organism>
<feature type="transmembrane region" description="Helical" evidence="1">
    <location>
        <begin position="41"/>
        <end position="59"/>
    </location>
</feature>
<protein>
    <recommendedName>
        <fullName evidence="4">DUF202 domain-containing protein</fullName>
    </recommendedName>
</protein>
<evidence type="ECO:0000313" key="2">
    <source>
        <dbReference type="EMBL" id="WHS67683.1"/>
    </source>
</evidence>
<keyword evidence="1" id="KW-0812">Transmembrane</keyword>
<evidence type="ECO:0000313" key="3">
    <source>
        <dbReference type="Proteomes" id="UP001240697"/>
    </source>
</evidence>
<dbReference type="EMBL" id="CP125947">
    <property type="protein sequence ID" value="WHS67683.1"/>
    <property type="molecule type" value="Genomic_DNA"/>
</dbReference>
<reference evidence="2 3" key="1">
    <citation type="submission" date="2023-05" db="EMBL/GenBank/DDBJ databases">
        <authorList>
            <person name="Yin Y."/>
            <person name="Lu Z."/>
        </authorList>
    </citation>
    <scope>NUCLEOTIDE SEQUENCE [LARGE SCALE GENOMIC DNA]</scope>
    <source>
        <strain evidence="2 3">ZM22</strain>
    </source>
</reference>
<evidence type="ECO:0008006" key="4">
    <source>
        <dbReference type="Google" id="ProtNLM"/>
    </source>
</evidence>
<dbReference type="Proteomes" id="UP001240697">
    <property type="component" value="Chromosome"/>
</dbReference>
<keyword evidence="1" id="KW-0472">Membrane</keyword>
<evidence type="ECO:0000256" key="1">
    <source>
        <dbReference type="SAM" id="Phobius"/>
    </source>
</evidence>
<proteinExistence type="predicted"/>
<keyword evidence="3" id="KW-1185">Reference proteome</keyword>
<feature type="transmembrane region" description="Helical" evidence="1">
    <location>
        <begin position="65"/>
        <end position="83"/>
    </location>
</feature>
<accession>A0ABY8SXM7</accession>